<evidence type="ECO:0000313" key="4">
    <source>
        <dbReference type="EMBL" id="PCD21774.1"/>
    </source>
</evidence>
<dbReference type="GO" id="GO:0003676">
    <property type="term" value="F:nucleic acid binding"/>
    <property type="evidence" value="ECO:0007669"/>
    <property type="project" value="InterPro"/>
</dbReference>
<dbReference type="InterPro" id="IPR012337">
    <property type="entry name" value="RNaseH-like_sf"/>
</dbReference>
<dbReference type="PANTHER" id="PTHR10642">
    <property type="entry name" value="RIBONUCLEASE H1"/>
    <property type="match status" value="1"/>
</dbReference>
<reference evidence="4 5" key="1">
    <citation type="journal article" date="2016" name="Environ. Microbiol.">
        <title>Effector profiles distinguish formae speciales of Fusarium oxysporum.</title>
        <authorList>
            <person name="van Dam P."/>
            <person name="Fokkens L."/>
            <person name="Schmidt S.M."/>
            <person name="Linmans J.H."/>
            <person name="Kistler H.C."/>
            <person name="Ma L.J."/>
            <person name="Rep M."/>
        </authorList>
    </citation>
    <scope>NUCLEOTIDE SEQUENCE [LARGE SCALE GENOMIC DNA]</scope>
    <source>
        <strain evidence="4 5">Forc016</strain>
    </source>
</reference>
<dbReference type="EMBL" id="MABQ02000012">
    <property type="protein sequence ID" value="PCD21774.1"/>
    <property type="molecule type" value="Genomic_DNA"/>
</dbReference>
<dbReference type="InterPro" id="IPR036397">
    <property type="entry name" value="RNaseH_sf"/>
</dbReference>
<accession>A0A2H3G3R2</accession>
<evidence type="ECO:0000259" key="3">
    <source>
        <dbReference type="PROSITE" id="PS50879"/>
    </source>
</evidence>
<evidence type="ECO:0000313" key="5">
    <source>
        <dbReference type="Proteomes" id="UP000219602"/>
    </source>
</evidence>
<dbReference type="Proteomes" id="UP000219602">
    <property type="component" value="Chromosome RC"/>
</dbReference>
<evidence type="ECO:0000256" key="1">
    <source>
        <dbReference type="ARBA" id="ARBA00005300"/>
    </source>
</evidence>
<dbReference type="CDD" id="cd09276">
    <property type="entry name" value="Rnase_HI_RT_non_LTR"/>
    <property type="match status" value="1"/>
</dbReference>
<reference evidence="4 5" key="2">
    <citation type="journal article" date="2017" name="Sci. Rep.">
        <title>A mobile pathogenicity chromosome in Fusarium oxysporum for infection of multiple cucurbit species.</title>
        <authorList>
            <person name="van Dam P."/>
            <person name="Fokkens L."/>
            <person name="Ayukawa Y."/>
            <person name="van der Gragt M."/>
            <person name="Ter Horst A."/>
            <person name="Brankovics B."/>
            <person name="Houterman P.M."/>
            <person name="Arie T."/>
            <person name="Rep M."/>
        </authorList>
    </citation>
    <scope>NUCLEOTIDE SEQUENCE [LARGE SCALE GENOMIC DNA]</scope>
    <source>
        <strain evidence="4 5">Forc016</strain>
    </source>
</reference>
<dbReference type="STRING" id="327505.A0A2H3G3R2"/>
<gene>
    <name evidence="4" type="ORF">AU210_015577</name>
</gene>
<protein>
    <recommendedName>
        <fullName evidence="3">RNase H type-1 domain-containing protein</fullName>
    </recommendedName>
</protein>
<dbReference type="GO" id="GO:0043137">
    <property type="term" value="P:DNA replication, removal of RNA primer"/>
    <property type="evidence" value="ECO:0007669"/>
    <property type="project" value="TreeGrafter"/>
</dbReference>
<dbReference type="GO" id="GO:0004523">
    <property type="term" value="F:RNA-DNA hybrid ribonuclease activity"/>
    <property type="evidence" value="ECO:0007669"/>
    <property type="project" value="InterPro"/>
</dbReference>
<evidence type="ECO:0000256" key="2">
    <source>
        <dbReference type="SAM" id="MobiDB-lite"/>
    </source>
</evidence>
<dbReference type="PROSITE" id="PS50879">
    <property type="entry name" value="RNASE_H_1"/>
    <property type="match status" value="1"/>
</dbReference>
<dbReference type="PANTHER" id="PTHR10642:SF25">
    <property type="entry name" value="RNASE H TYPE-1 DOMAIN-CONTAINING PROTEIN"/>
    <property type="match status" value="1"/>
</dbReference>
<proteinExistence type="inferred from homology"/>
<name>A0A2H3G3R2_FUSOX</name>
<comment type="caution">
    <text evidence="4">The sequence shown here is derived from an EMBL/GenBank/DDBJ whole genome shotgun (WGS) entry which is preliminary data.</text>
</comment>
<feature type="domain" description="RNase H type-1" evidence="3">
    <location>
        <begin position="368"/>
        <end position="506"/>
    </location>
</feature>
<organism evidence="4 5">
    <name type="scientific">Fusarium oxysporum f. sp. radicis-cucumerinum</name>
    <dbReference type="NCBI Taxonomy" id="327505"/>
    <lineage>
        <taxon>Eukaryota</taxon>
        <taxon>Fungi</taxon>
        <taxon>Dikarya</taxon>
        <taxon>Ascomycota</taxon>
        <taxon>Pezizomycotina</taxon>
        <taxon>Sordariomycetes</taxon>
        <taxon>Hypocreomycetidae</taxon>
        <taxon>Hypocreales</taxon>
        <taxon>Nectriaceae</taxon>
        <taxon>Fusarium</taxon>
        <taxon>Fusarium oxysporum species complex</taxon>
    </lineage>
</organism>
<dbReference type="Gene3D" id="3.30.420.10">
    <property type="entry name" value="Ribonuclease H-like superfamily/Ribonuclease H"/>
    <property type="match status" value="1"/>
</dbReference>
<dbReference type="InterPro" id="IPR002156">
    <property type="entry name" value="RNaseH_domain"/>
</dbReference>
<comment type="similarity">
    <text evidence="1">Belongs to the RNase H family.</text>
</comment>
<dbReference type="SUPFAM" id="SSF53098">
    <property type="entry name" value="Ribonuclease H-like"/>
    <property type="match status" value="1"/>
</dbReference>
<sequence length="679" mass="76450">MEPINSFSDDALALLFGLGVSATVHQDWLKAASTFNKLRRDLEINAVKLQTLQLHAFHKSTKKALFRTSMEKAANGGIEGRVLLPLVKDDTIAPKQSLERLILVCFTLQRSQYMAIINDGLESVFTRLMQGIGINISMGQVIRDVLSDIIRDVWADKDNNRPILDVLEDNERGQGSYGQIPKPPPVFTKCFAYELASAEALEIPLGDSVLLPYIQQSSRWLRERNGDASYSPRLTTCLSAFAPINMAEDIELRIKIPWVSGWNIINSLQFHVVRETVELQIFKHNVNALGRIGPGDHGPTEGETRRNKKKSPRRAIEQSITDRQGPNIRRQEHITPYIVPPWWQGPQTFIEASIEEAQARHEQNIQDELDAIHIYTDGSGIDGSIGAAAVCTTTQETKSAYMGDETTSTVYAGELQGISLALQIAQEDRSKGNRRSKIAIYTDNQAAIRSTARPKGKSGAYLLKNITQQIDELRTQDLNTEIRWVPAHIGIQGNEDADRAAKEATGWREGGLTGPRAVEPQQLYPLRSTMKTWSHKETIKSWETSWVSETRGRASFRHTPKPSRKVLDLHDGLIKKRSALLMQLRTEKIGFNDFLFGRRVPGITSNRCPCGSDRQTVAHVLLRCRRHRQLRDQELGRLRGRNNLRKLLNERNAAAKAIKFIELTQILGQFLDRGLNRQS</sequence>
<dbReference type="InterPro" id="IPR050092">
    <property type="entry name" value="RNase_H"/>
</dbReference>
<dbReference type="Pfam" id="PF00075">
    <property type="entry name" value="RNase_H"/>
    <property type="match status" value="1"/>
</dbReference>
<feature type="region of interest" description="Disordered" evidence="2">
    <location>
        <begin position="291"/>
        <end position="326"/>
    </location>
</feature>
<dbReference type="AlphaFoldDB" id="A0A2H3G3R2"/>